<evidence type="ECO:0000313" key="1">
    <source>
        <dbReference type="EMBL" id="CAG7825668.1"/>
    </source>
</evidence>
<keyword evidence="2" id="KW-1185">Reference proteome</keyword>
<accession>A0A8J2L3M1</accession>
<sequence length="139" mass="15270">MDSSDTSESETTETSIAAISKEFTFGPIELPEPPMQGLETLKATVKRNCRRPRNFTSDVASKIEVNVRPPSTLGIQLGTECDPATNPPICCDYTQLHQEIADLKIMCARNFSSIKLQQSNLMATLENLSIKLNADAPQL</sequence>
<proteinExistence type="predicted"/>
<feature type="non-terminal residue" evidence="1">
    <location>
        <position position="1"/>
    </location>
</feature>
<dbReference type="EMBL" id="CAJVCH010537159">
    <property type="protein sequence ID" value="CAG7825668.1"/>
    <property type="molecule type" value="Genomic_DNA"/>
</dbReference>
<dbReference type="AlphaFoldDB" id="A0A8J2L3M1"/>
<organism evidence="1 2">
    <name type="scientific">Allacma fusca</name>
    <dbReference type="NCBI Taxonomy" id="39272"/>
    <lineage>
        <taxon>Eukaryota</taxon>
        <taxon>Metazoa</taxon>
        <taxon>Ecdysozoa</taxon>
        <taxon>Arthropoda</taxon>
        <taxon>Hexapoda</taxon>
        <taxon>Collembola</taxon>
        <taxon>Symphypleona</taxon>
        <taxon>Sminthuridae</taxon>
        <taxon>Allacma</taxon>
    </lineage>
</organism>
<comment type="caution">
    <text evidence="1">The sequence shown here is derived from an EMBL/GenBank/DDBJ whole genome shotgun (WGS) entry which is preliminary data.</text>
</comment>
<name>A0A8J2L3M1_9HEXA</name>
<gene>
    <name evidence="1" type="ORF">AFUS01_LOCUS35769</name>
</gene>
<evidence type="ECO:0000313" key="2">
    <source>
        <dbReference type="Proteomes" id="UP000708208"/>
    </source>
</evidence>
<reference evidence="1" key="1">
    <citation type="submission" date="2021-06" db="EMBL/GenBank/DDBJ databases">
        <authorList>
            <person name="Hodson N. C."/>
            <person name="Mongue J. A."/>
            <person name="Jaron S. K."/>
        </authorList>
    </citation>
    <scope>NUCLEOTIDE SEQUENCE</scope>
</reference>
<dbReference type="Proteomes" id="UP000708208">
    <property type="component" value="Unassembled WGS sequence"/>
</dbReference>
<protein>
    <submittedName>
        <fullName evidence="1">Uncharacterized protein</fullName>
    </submittedName>
</protein>